<keyword evidence="6" id="KW-0539">Nucleus</keyword>
<dbReference type="SUPFAM" id="SSF46689">
    <property type="entry name" value="Homeodomain-like"/>
    <property type="match status" value="1"/>
</dbReference>
<dbReference type="FunFam" id="1.10.10.60:FF:000349">
    <property type="entry name" value="Transcription factor MYB39"/>
    <property type="match status" value="1"/>
</dbReference>
<keyword evidence="3" id="KW-0805">Transcription regulation</keyword>
<dbReference type="FunFam" id="1.10.10.60:FF:000001">
    <property type="entry name" value="MYB-related transcription factor"/>
    <property type="match status" value="1"/>
</dbReference>
<dbReference type="OMA" id="SEMYISK"/>
<evidence type="ECO:0000256" key="5">
    <source>
        <dbReference type="ARBA" id="ARBA00023163"/>
    </source>
</evidence>
<feature type="domain" description="HTH myb-type" evidence="8">
    <location>
        <begin position="10"/>
        <end position="62"/>
    </location>
</feature>
<evidence type="ECO:0000256" key="6">
    <source>
        <dbReference type="ARBA" id="ARBA00023242"/>
    </source>
</evidence>
<dbReference type="InterPro" id="IPR017930">
    <property type="entry name" value="Myb_dom"/>
</dbReference>
<dbReference type="Pfam" id="PF00249">
    <property type="entry name" value="Myb_DNA-binding"/>
    <property type="match status" value="2"/>
</dbReference>
<dbReference type="Gramene" id="OPUNC06G00590.1">
    <property type="protein sequence ID" value="OPUNC06G00590.1"/>
    <property type="gene ID" value="OPUNC06G00590"/>
</dbReference>
<reference evidence="9" key="2">
    <citation type="submission" date="2018-05" db="EMBL/GenBank/DDBJ databases">
        <title>OpunRS2 (Oryza punctata Reference Sequence Version 2).</title>
        <authorList>
            <person name="Zhang J."/>
            <person name="Kudrna D."/>
            <person name="Lee S."/>
            <person name="Talag J."/>
            <person name="Welchert J."/>
            <person name="Wing R.A."/>
        </authorList>
    </citation>
    <scope>NUCLEOTIDE SEQUENCE [LARGE SCALE GENOMIC DNA]</scope>
</reference>
<dbReference type="InterPro" id="IPR015495">
    <property type="entry name" value="Myb_TF_plants"/>
</dbReference>
<keyword evidence="10" id="KW-1185">Reference proteome</keyword>
<dbReference type="PANTHER" id="PTHR47994">
    <property type="entry name" value="F14D16.11-RELATED"/>
    <property type="match status" value="1"/>
</dbReference>
<dbReference type="PROSITE" id="PS51294">
    <property type="entry name" value="HTH_MYB"/>
    <property type="match status" value="2"/>
</dbReference>
<dbReference type="Gene3D" id="1.10.10.60">
    <property type="entry name" value="Homeodomain-like"/>
    <property type="match status" value="2"/>
</dbReference>
<dbReference type="EnsemblPlants" id="OPUNC06G00590.1">
    <property type="protein sequence ID" value="OPUNC06G00590.1"/>
    <property type="gene ID" value="OPUNC06G00590"/>
</dbReference>
<evidence type="ECO:0000259" key="7">
    <source>
        <dbReference type="PROSITE" id="PS50090"/>
    </source>
</evidence>
<comment type="subcellular location">
    <subcellularLocation>
        <location evidence="1">Nucleus</location>
    </subcellularLocation>
</comment>
<dbReference type="GO" id="GO:0003677">
    <property type="term" value="F:DNA binding"/>
    <property type="evidence" value="ECO:0007669"/>
    <property type="project" value="UniProtKB-KW"/>
</dbReference>
<keyword evidence="2" id="KW-0677">Repeat</keyword>
<dbReference type="AlphaFoldDB" id="A0A0E0L6W9"/>
<feature type="domain" description="Myb-like" evidence="7">
    <location>
        <begin position="63"/>
        <end position="113"/>
    </location>
</feature>
<evidence type="ECO:0000313" key="9">
    <source>
        <dbReference type="EnsemblPlants" id="OPUNC06G00590.1"/>
    </source>
</evidence>
<proteinExistence type="predicted"/>
<dbReference type="InterPro" id="IPR001005">
    <property type="entry name" value="SANT/Myb"/>
</dbReference>
<evidence type="ECO:0000256" key="1">
    <source>
        <dbReference type="ARBA" id="ARBA00004123"/>
    </source>
</evidence>
<reference evidence="9" key="1">
    <citation type="submission" date="2015-04" db="UniProtKB">
        <authorList>
            <consortium name="EnsemblPlants"/>
        </authorList>
    </citation>
    <scope>IDENTIFICATION</scope>
</reference>
<sequence>MGRSPCCEQDADVKKGPWTPEEDKLLVEYIGKNGHGSWRRLPKLAGLNRCGKSCRLRWTNYLRPDIKRGDFTDDEERLIIHLHATLGNKWSSIATKLKGRTDNEIKNYWNTHLRKKLLSQGIDPVTHRPRTDLLAGLPGLLAAANLGGPAAAAAGQLPLDINAIKLQADAAKFQILQGLVRVLATATAAPAPTAAPPGIDLMTILGATLTANSGGLLGQQQLQLSGVDLSRLGQYDGNYNLPPLTNSCAQTQPMSSMSPDSLLNRISSGISGDMLSSPELCHGGDGCLSSPELGQGGPSRSHMTTAPVAAPPPMVAADDQQCNTPSGGGISCEETPASSTFDGLASLNLDDIDINDMEGCWMTDMLLAEQLPSWLSTNNASEMHISKNNTSEM</sequence>
<evidence type="ECO:0000256" key="2">
    <source>
        <dbReference type="ARBA" id="ARBA00022737"/>
    </source>
</evidence>
<evidence type="ECO:0000256" key="3">
    <source>
        <dbReference type="ARBA" id="ARBA00023015"/>
    </source>
</evidence>
<evidence type="ECO:0000313" key="10">
    <source>
        <dbReference type="Proteomes" id="UP000026962"/>
    </source>
</evidence>
<organism evidence="9">
    <name type="scientific">Oryza punctata</name>
    <name type="common">Red rice</name>
    <dbReference type="NCBI Taxonomy" id="4537"/>
    <lineage>
        <taxon>Eukaryota</taxon>
        <taxon>Viridiplantae</taxon>
        <taxon>Streptophyta</taxon>
        <taxon>Embryophyta</taxon>
        <taxon>Tracheophyta</taxon>
        <taxon>Spermatophyta</taxon>
        <taxon>Magnoliopsida</taxon>
        <taxon>Liliopsida</taxon>
        <taxon>Poales</taxon>
        <taxon>Poaceae</taxon>
        <taxon>BOP clade</taxon>
        <taxon>Oryzoideae</taxon>
        <taxon>Oryzeae</taxon>
        <taxon>Oryzinae</taxon>
        <taxon>Oryza</taxon>
    </lineage>
</organism>
<dbReference type="PANTHER" id="PTHR47994:SF5">
    <property type="entry name" value="F14D16.11-RELATED"/>
    <property type="match status" value="1"/>
</dbReference>
<dbReference type="SMART" id="SM00717">
    <property type="entry name" value="SANT"/>
    <property type="match status" value="2"/>
</dbReference>
<dbReference type="InterPro" id="IPR009057">
    <property type="entry name" value="Homeodomain-like_sf"/>
</dbReference>
<dbReference type="CDD" id="cd00167">
    <property type="entry name" value="SANT"/>
    <property type="match status" value="2"/>
</dbReference>
<keyword evidence="4" id="KW-0238">DNA-binding</keyword>
<dbReference type="PROSITE" id="PS50090">
    <property type="entry name" value="MYB_LIKE"/>
    <property type="match status" value="2"/>
</dbReference>
<dbReference type="STRING" id="4537.A0A0E0L6W9"/>
<evidence type="ECO:0000256" key="4">
    <source>
        <dbReference type="ARBA" id="ARBA00023125"/>
    </source>
</evidence>
<keyword evidence="5" id="KW-0804">Transcription</keyword>
<name>A0A0E0L6W9_ORYPU</name>
<protein>
    <submittedName>
        <fullName evidence="9">Uncharacterized protein</fullName>
    </submittedName>
</protein>
<dbReference type="Proteomes" id="UP000026962">
    <property type="component" value="Chromosome 6"/>
</dbReference>
<feature type="domain" description="HTH myb-type" evidence="8">
    <location>
        <begin position="63"/>
        <end position="117"/>
    </location>
</feature>
<dbReference type="GO" id="GO:0005634">
    <property type="term" value="C:nucleus"/>
    <property type="evidence" value="ECO:0007669"/>
    <property type="project" value="UniProtKB-SubCell"/>
</dbReference>
<evidence type="ECO:0000259" key="8">
    <source>
        <dbReference type="PROSITE" id="PS51294"/>
    </source>
</evidence>
<dbReference type="eggNOG" id="KOG0048">
    <property type="taxonomic scope" value="Eukaryota"/>
</dbReference>
<accession>A0A0E0L6W9</accession>
<feature type="domain" description="Myb-like" evidence="7">
    <location>
        <begin position="10"/>
        <end position="62"/>
    </location>
</feature>
<dbReference type="HOGENOM" id="CLU_028567_2_1_1"/>